<name>I2H0P9_HENB6</name>
<evidence type="ECO:0000256" key="1">
    <source>
        <dbReference type="ARBA" id="ARBA00022603"/>
    </source>
</evidence>
<dbReference type="OMA" id="FRPHYPP"/>
<sequence length="286" mass="32794">MSQFSEKDFDAINYADFRPTYSIEFYKKMNEYHEGEKNLLIDVGCGPGTATLQLVNLLKFKKTIGTDISKPMVDGGNNLKQKDSNVEFLVSSGEDFQFLGEEFNAKKVDMITAAECVHYIGFNIFQENCWKNLRKNGTLAIWGYVNPTIAGHPKVDKISFDYFYSADKFGPYWQQPGGKIISNLLQDCKWDETKYKDIKNVVMFARDYGTGVNEDELYFGCSSTPEGLRRYFTTTSFYHGWKKDHPNEKDLSESFLEEVLAACPDLKANSKVQIVFDTFYMFARAI</sequence>
<dbReference type="InterPro" id="IPR029063">
    <property type="entry name" value="SAM-dependent_MTases_sf"/>
</dbReference>
<dbReference type="PANTHER" id="PTHR44942">
    <property type="entry name" value="METHYLTRANSF_11 DOMAIN-CONTAINING PROTEIN"/>
    <property type="match status" value="1"/>
</dbReference>
<reference evidence="4 5" key="1">
    <citation type="journal article" date="2011" name="Proc. Natl. Acad. Sci. U.S.A.">
        <title>Evolutionary erosion of yeast sex chromosomes by mating-type switching accidents.</title>
        <authorList>
            <person name="Gordon J.L."/>
            <person name="Armisen D."/>
            <person name="Proux-Wera E."/>
            <person name="Oheigeartaigh S.S."/>
            <person name="Byrne K.P."/>
            <person name="Wolfe K.H."/>
        </authorList>
    </citation>
    <scope>NUCLEOTIDE SEQUENCE [LARGE SCALE GENOMIC DNA]</scope>
    <source>
        <strain evidence="5">ATCC 34711 / CBS 6284 / DSM 70876 / NBRC 10599 / NRRL Y-10934 / UCD 77-7</strain>
    </source>
</reference>
<dbReference type="OrthoDB" id="10027013at2759"/>
<dbReference type="Gene3D" id="3.40.50.150">
    <property type="entry name" value="Vaccinia Virus protein VP39"/>
    <property type="match status" value="1"/>
</dbReference>
<dbReference type="SUPFAM" id="SSF53335">
    <property type="entry name" value="S-adenosyl-L-methionine-dependent methyltransferases"/>
    <property type="match status" value="1"/>
</dbReference>
<evidence type="ECO:0000313" key="4">
    <source>
        <dbReference type="EMBL" id="CCH59951.1"/>
    </source>
</evidence>
<dbReference type="CDD" id="cd02440">
    <property type="entry name" value="AdoMet_MTases"/>
    <property type="match status" value="1"/>
</dbReference>
<dbReference type="InterPro" id="IPR041698">
    <property type="entry name" value="Methyltransf_25"/>
</dbReference>
<dbReference type="InterPro" id="IPR051052">
    <property type="entry name" value="Diverse_substrate_MTase"/>
</dbReference>
<dbReference type="HOGENOM" id="CLU_049344_1_2_1"/>
<accession>I2H0P9</accession>
<evidence type="ECO:0000259" key="3">
    <source>
        <dbReference type="Pfam" id="PF13649"/>
    </source>
</evidence>
<keyword evidence="1" id="KW-0489">Methyltransferase</keyword>
<feature type="domain" description="Methyltransferase" evidence="3">
    <location>
        <begin position="41"/>
        <end position="137"/>
    </location>
</feature>
<protein>
    <recommendedName>
        <fullName evidence="3">Methyltransferase domain-containing protein</fullName>
    </recommendedName>
</protein>
<dbReference type="InParanoid" id="I2H0P9"/>
<dbReference type="Pfam" id="PF13649">
    <property type="entry name" value="Methyltransf_25"/>
    <property type="match status" value="1"/>
</dbReference>
<keyword evidence="5" id="KW-1185">Reference proteome</keyword>
<dbReference type="GeneID" id="14494931"/>
<dbReference type="Proteomes" id="UP000002866">
    <property type="component" value="Chromosome 3"/>
</dbReference>
<dbReference type="PANTHER" id="PTHR44942:SF4">
    <property type="entry name" value="METHYLTRANSFERASE TYPE 11 DOMAIN-CONTAINING PROTEIN"/>
    <property type="match status" value="1"/>
</dbReference>
<dbReference type="EMBL" id="HE806318">
    <property type="protein sequence ID" value="CCH59951.1"/>
    <property type="molecule type" value="Genomic_DNA"/>
</dbReference>
<dbReference type="eggNOG" id="KOG3010">
    <property type="taxonomic scope" value="Eukaryota"/>
</dbReference>
<evidence type="ECO:0000313" key="5">
    <source>
        <dbReference type="Proteomes" id="UP000002866"/>
    </source>
</evidence>
<dbReference type="STRING" id="1071380.I2H0P9"/>
<dbReference type="GO" id="GO:0008168">
    <property type="term" value="F:methyltransferase activity"/>
    <property type="evidence" value="ECO:0007669"/>
    <property type="project" value="UniProtKB-KW"/>
</dbReference>
<dbReference type="AlphaFoldDB" id="I2H0P9"/>
<gene>
    <name evidence="4" type="primary">TBLA0C01360</name>
    <name evidence="4" type="ORF">TBLA_0C01360</name>
</gene>
<keyword evidence="2" id="KW-0808">Transferase</keyword>
<proteinExistence type="predicted"/>
<organism evidence="4 5">
    <name type="scientific">Henningerozyma blattae (strain ATCC 34711 / CBS 6284 / DSM 70876 / NBRC 10599 / NRRL Y-10934 / UCD 77-7)</name>
    <name type="common">Yeast</name>
    <name type="synonym">Tetrapisispora blattae</name>
    <dbReference type="NCBI Taxonomy" id="1071380"/>
    <lineage>
        <taxon>Eukaryota</taxon>
        <taxon>Fungi</taxon>
        <taxon>Dikarya</taxon>
        <taxon>Ascomycota</taxon>
        <taxon>Saccharomycotina</taxon>
        <taxon>Saccharomycetes</taxon>
        <taxon>Saccharomycetales</taxon>
        <taxon>Saccharomycetaceae</taxon>
        <taxon>Henningerozyma</taxon>
    </lineage>
</organism>
<dbReference type="KEGG" id="tbl:TBLA_0C01360"/>
<evidence type="ECO:0000256" key="2">
    <source>
        <dbReference type="ARBA" id="ARBA00022679"/>
    </source>
</evidence>
<dbReference type="FunCoup" id="I2H0P9">
    <property type="interactions" value="785"/>
</dbReference>
<dbReference type="RefSeq" id="XP_004179470.1">
    <property type="nucleotide sequence ID" value="XM_004179422.1"/>
</dbReference>
<dbReference type="GO" id="GO:0032259">
    <property type="term" value="P:methylation"/>
    <property type="evidence" value="ECO:0007669"/>
    <property type="project" value="UniProtKB-KW"/>
</dbReference>